<sequence>MSEQPYFNHVTSESIFKSRFDAEGGKTFSELTDTAASGWGRPNLLASRVIRRPKLESILPVLSKYSSPPILPTEIKAFIDGPEETISFHSEHRLVHTYGPSLGQLWAALSALTLHQHIDGASEGSEGDHEDDGGARSKRVRRSTLQDDDFVSSSMIQVGSSSPITEHSSQGSSSVGYVDANSQAHPVPLEDMTLRLAGCVIRHLLFFGPPQNSDSLPFVVEFRDAKTRLVATTPHQQRRVVAIDDGGLFLRENFAGKSRILKSHVAILEAKKQFQRIENGRPVISDSCFAQMTCEAMAARLRGHEEDSNERDSVVVINFTQHYACILQFEISNEYLQDFDSATPRSFIYVYSTPWLDISTKRGRENIVANLCRLMAWGMDS</sequence>
<feature type="compositionally biased region" description="Polar residues" evidence="1">
    <location>
        <begin position="163"/>
        <end position="179"/>
    </location>
</feature>
<proteinExistence type="predicted"/>
<organism evidence="2 3">
    <name type="scientific">Dactylonectria macrodidyma</name>
    <dbReference type="NCBI Taxonomy" id="307937"/>
    <lineage>
        <taxon>Eukaryota</taxon>
        <taxon>Fungi</taxon>
        <taxon>Dikarya</taxon>
        <taxon>Ascomycota</taxon>
        <taxon>Pezizomycotina</taxon>
        <taxon>Sordariomycetes</taxon>
        <taxon>Hypocreomycetidae</taxon>
        <taxon>Hypocreales</taxon>
        <taxon>Nectriaceae</taxon>
        <taxon>Dactylonectria</taxon>
    </lineage>
</organism>
<protein>
    <submittedName>
        <fullName evidence="2">Uncharacterized protein</fullName>
    </submittedName>
</protein>
<dbReference type="AlphaFoldDB" id="A0A9P9I6F1"/>
<feature type="region of interest" description="Disordered" evidence="1">
    <location>
        <begin position="156"/>
        <end position="179"/>
    </location>
</feature>
<accession>A0A9P9I6F1</accession>
<evidence type="ECO:0000313" key="2">
    <source>
        <dbReference type="EMBL" id="KAH7108782.1"/>
    </source>
</evidence>
<dbReference type="EMBL" id="JAGMUV010000059">
    <property type="protein sequence ID" value="KAH7108782.1"/>
    <property type="molecule type" value="Genomic_DNA"/>
</dbReference>
<comment type="caution">
    <text evidence="2">The sequence shown here is derived from an EMBL/GenBank/DDBJ whole genome shotgun (WGS) entry which is preliminary data.</text>
</comment>
<reference evidence="2" key="1">
    <citation type="journal article" date="2021" name="Nat. Commun.">
        <title>Genetic determinants of endophytism in the Arabidopsis root mycobiome.</title>
        <authorList>
            <person name="Mesny F."/>
            <person name="Miyauchi S."/>
            <person name="Thiergart T."/>
            <person name="Pickel B."/>
            <person name="Atanasova L."/>
            <person name="Karlsson M."/>
            <person name="Huettel B."/>
            <person name="Barry K.W."/>
            <person name="Haridas S."/>
            <person name="Chen C."/>
            <person name="Bauer D."/>
            <person name="Andreopoulos W."/>
            <person name="Pangilinan J."/>
            <person name="LaButti K."/>
            <person name="Riley R."/>
            <person name="Lipzen A."/>
            <person name="Clum A."/>
            <person name="Drula E."/>
            <person name="Henrissat B."/>
            <person name="Kohler A."/>
            <person name="Grigoriev I.V."/>
            <person name="Martin F.M."/>
            <person name="Hacquard S."/>
        </authorList>
    </citation>
    <scope>NUCLEOTIDE SEQUENCE</scope>
    <source>
        <strain evidence="2">MPI-CAGE-AT-0147</strain>
    </source>
</reference>
<feature type="region of interest" description="Disordered" evidence="1">
    <location>
        <begin position="120"/>
        <end position="144"/>
    </location>
</feature>
<evidence type="ECO:0000256" key="1">
    <source>
        <dbReference type="SAM" id="MobiDB-lite"/>
    </source>
</evidence>
<gene>
    <name evidence="2" type="ORF">EDB81DRAFT_673295</name>
</gene>
<evidence type="ECO:0000313" key="3">
    <source>
        <dbReference type="Proteomes" id="UP000738349"/>
    </source>
</evidence>
<dbReference type="Proteomes" id="UP000738349">
    <property type="component" value="Unassembled WGS sequence"/>
</dbReference>
<name>A0A9P9I6F1_9HYPO</name>
<dbReference type="OrthoDB" id="4646997at2759"/>
<keyword evidence="3" id="KW-1185">Reference proteome</keyword>